<evidence type="ECO:0000313" key="1">
    <source>
        <dbReference type="EMBL" id="BAT92783.1"/>
    </source>
</evidence>
<accession>A0A0S3SIW1</accession>
<protein>
    <submittedName>
        <fullName evidence="1">Uncharacterized protein</fullName>
    </submittedName>
</protein>
<sequence length="119" mass="14079">METPATKRCYLGILLRLEEKVSQLQSLRTRTFSRGGDCYRISLKSQPNGLWKKTTKRWKKSETTEQSVEEGYRTVCERRLLNGGINLKLPSGRWKKATEKATERSVEEDYQRWKIYIIY</sequence>
<organism evidence="1 2">
    <name type="scientific">Vigna angularis var. angularis</name>
    <dbReference type="NCBI Taxonomy" id="157739"/>
    <lineage>
        <taxon>Eukaryota</taxon>
        <taxon>Viridiplantae</taxon>
        <taxon>Streptophyta</taxon>
        <taxon>Embryophyta</taxon>
        <taxon>Tracheophyta</taxon>
        <taxon>Spermatophyta</taxon>
        <taxon>Magnoliopsida</taxon>
        <taxon>eudicotyledons</taxon>
        <taxon>Gunneridae</taxon>
        <taxon>Pentapetalae</taxon>
        <taxon>rosids</taxon>
        <taxon>fabids</taxon>
        <taxon>Fabales</taxon>
        <taxon>Fabaceae</taxon>
        <taxon>Papilionoideae</taxon>
        <taxon>50 kb inversion clade</taxon>
        <taxon>NPAAA clade</taxon>
        <taxon>indigoferoid/millettioid clade</taxon>
        <taxon>Phaseoleae</taxon>
        <taxon>Vigna</taxon>
    </lineage>
</organism>
<proteinExistence type="predicted"/>
<dbReference type="Proteomes" id="UP000291084">
    <property type="component" value="Chromosome 7"/>
</dbReference>
<evidence type="ECO:0000313" key="2">
    <source>
        <dbReference type="Proteomes" id="UP000291084"/>
    </source>
</evidence>
<keyword evidence="2" id="KW-1185">Reference proteome</keyword>
<name>A0A0S3SIW1_PHAAN</name>
<gene>
    <name evidence="1" type="primary">Vigan.07G162000</name>
    <name evidence="1" type="ORF">VIGAN_07162000</name>
</gene>
<reference evidence="1 2" key="1">
    <citation type="journal article" date="2015" name="Sci. Rep.">
        <title>The power of single molecule real-time sequencing technology in the de novo assembly of a eukaryotic genome.</title>
        <authorList>
            <person name="Sakai H."/>
            <person name="Naito K."/>
            <person name="Ogiso-Tanaka E."/>
            <person name="Takahashi Y."/>
            <person name="Iseki K."/>
            <person name="Muto C."/>
            <person name="Satou K."/>
            <person name="Teruya K."/>
            <person name="Shiroma A."/>
            <person name="Shimoji M."/>
            <person name="Hirano T."/>
            <person name="Itoh T."/>
            <person name="Kaga A."/>
            <person name="Tomooka N."/>
        </authorList>
    </citation>
    <scope>NUCLEOTIDE SEQUENCE [LARGE SCALE GENOMIC DNA]</scope>
    <source>
        <strain evidence="2">cv. Shumari</strain>
    </source>
</reference>
<dbReference type="EMBL" id="AP015040">
    <property type="protein sequence ID" value="BAT92783.1"/>
    <property type="molecule type" value="Genomic_DNA"/>
</dbReference>
<dbReference type="AlphaFoldDB" id="A0A0S3SIW1"/>